<organism evidence="10 11">
    <name type="scientific">Rhizoctonia solani</name>
    <dbReference type="NCBI Taxonomy" id="456999"/>
    <lineage>
        <taxon>Eukaryota</taxon>
        <taxon>Fungi</taxon>
        <taxon>Dikarya</taxon>
        <taxon>Basidiomycota</taxon>
        <taxon>Agaricomycotina</taxon>
        <taxon>Agaricomycetes</taxon>
        <taxon>Cantharellales</taxon>
        <taxon>Ceratobasidiaceae</taxon>
        <taxon>Rhizoctonia</taxon>
    </lineage>
</organism>
<dbReference type="PROSITE" id="PS51294">
    <property type="entry name" value="HTH_MYB"/>
    <property type="match status" value="3"/>
</dbReference>
<reference evidence="10" key="1">
    <citation type="submission" date="2021-01" db="EMBL/GenBank/DDBJ databases">
        <authorList>
            <person name="Kaushik A."/>
        </authorList>
    </citation>
    <scope>NUCLEOTIDE SEQUENCE</scope>
    <source>
        <strain evidence="10">AG5</strain>
    </source>
</reference>
<feature type="compositionally biased region" description="Low complexity" evidence="6">
    <location>
        <begin position="493"/>
        <end position="505"/>
    </location>
</feature>
<dbReference type="Gene3D" id="1.10.10.60">
    <property type="entry name" value="Homeodomain-like"/>
    <property type="match status" value="4"/>
</dbReference>
<feature type="domain" description="HTH myb-type" evidence="9">
    <location>
        <begin position="287"/>
        <end position="332"/>
    </location>
</feature>
<gene>
    <name evidence="10" type="ORF">RDB_LOCUS2711</name>
</gene>
<dbReference type="GO" id="GO:0019185">
    <property type="term" value="C:snRNA-activating protein complex"/>
    <property type="evidence" value="ECO:0007669"/>
    <property type="project" value="TreeGrafter"/>
</dbReference>
<evidence type="ECO:0000256" key="5">
    <source>
        <dbReference type="SAM" id="Coils"/>
    </source>
</evidence>
<feature type="compositionally biased region" description="Basic residues" evidence="6">
    <location>
        <begin position="590"/>
        <end position="601"/>
    </location>
</feature>
<feature type="compositionally biased region" description="Basic residues" evidence="6">
    <location>
        <begin position="509"/>
        <end position="521"/>
    </location>
</feature>
<feature type="domain" description="HTH myb-type" evidence="9">
    <location>
        <begin position="396"/>
        <end position="445"/>
    </location>
</feature>
<proteinExistence type="predicted"/>
<dbReference type="OrthoDB" id="5573898at2759"/>
<feature type="compositionally biased region" description="Basic residues" evidence="6">
    <location>
        <begin position="460"/>
        <end position="472"/>
    </location>
</feature>
<dbReference type="GO" id="GO:0001006">
    <property type="term" value="F:RNA polymerase III type 3 promoter sequence-specific DNA binding"/>
    <property type="evidence" value="ECO:0007669"/>
    <property type="project" value="TreeGrafter"/>
</dbReference>
<feature type="domain" description="Myb-like" evidence="7">
    <location>
        <begin position="189"/>
        <end position="254"/>
    </location>
</feature>
<keyword evidence="4" id="KW-0539">Nucleus</keyword>
<dbReference type="EMBL" id="CAJNJQ010000062">
    <property type="protein sequence ID" value="CAE7053524.1"/>
    <property type="molecule type" value="Genomic_DNA"/>
</dbReference>
<dbReference type="GO" id="GO:0042795">
    <property type="term" value="P:snRNA transcription by RNA polymerase II"/>
    <property type="evidence" value="ECO:0007669"/>
    <property type="project" value="TreeGrafter"/>
</dbReference>
<keyword evidence="5" id="KW-0175">Coiled coil</keyword>
<dbReference type="PROSITE" id="PS51293">
    <property type="entry name" value="SANT"/>
    <property type="match status" value="1"/>
</dbReference>
<dbReference type="PROSITE" id="PS50090">
    <property type="entry name" value="MYB_LIKE"/>
    <property type="match status" value="4"/>
</dbReference>
<dbReference type="InterPro" id="IPR017930">
    <property type="entry name" value="Myb_dom"/>
</dbReference>
<dbReference type="SUPFAM" id="SSF46689">
    <property type="entry name" value="Homeodomain-like"/>
    <property type="match status" value="3"/>
</dbReference>
<feature type="domain" description="Myb-like" evidence="7">
    <location>
        <begin position="279"/>
        <end position="340"/>
    </location>
</feature>
<dbReference type="InterPro" id="IPR009057">
    <property type="entry name" value="Homeodomain-like_sf"/>
</dbReference>
<evidence type="ECO:0000259" key="8">
    <source>
        <dbReference type="PROSITE" id="PS51293"/>
    </source>
</evidence>
<keyword evidence="1" id="KW-0805">Transcription regulation</keyword>
<evidence type="ECO:0000259" key="7">
    <source>
        <dbReference type="PROSITE" id="PS50090"/>
    </source>
</evidence>
<evidence type="ECO:0000259" key="9">
    <source>
        <dbReference type="PROSITE" id="PS51294"/>
    </source>
</evidence>
<comment type="caution">
    <text evidence="10">The sequence shown here is derived from an EMBL/GenBank/DDBJ whole genome shotgun (WGS) entry which is preliminary data.</text>
</comment>
<dbReference type="SMART" id="SM00717">
    <property type="entry name" value="SANT"/>
    <property type="match status" value="5"/>
</dbReference>
<evidence type="ECO:0000256" key="6">
    <source>
        <dbReference type="SAM" id="MobiDB-lite"/>
    </source>
</evidence>
<evidence type="ECO:0000313" key="11">
    <source>
        <dbReference type="Proteomes" id="UP000663827"/>
    </source>
</evidence>
<evidence type="ECO:0000313" key="10">
    <source>
        <dbReference type="EMBL" id="CAE7053524.1"/>
    </source>
</evidence>
<feature type="compositionally biased region" description="Basic and acidic residues" evidence="6">
    <location>
        <begin position="560"/>
        <end position="569"/>
    </location>
</feature>
<sequence>MNQDAIQATQNTLDANAQLQEKLTKYIKDLESEQEQLDKLINDLSKVESALPEDPSDKEAAEVETAVYGTHFEGLRHTLTAKQLAGEASPFRKAVGQRQWYEQMTTTRPFTRDETRLLHTSVILENKRLYALRARERGENPFAAVQQFPDSHFDVNDPEINWNSVARNMGSIQPRSADQCRIMYVSTELPSINHSDWLPEEYEKLKQIVETHNRASSEPVADVEGDREKLRVDWVEIARELGTNRTTLQCLRKFVFDPSPLDVTSKTKEKQGAGTSKSRDKATGNLWSEEEDRFLLEGIQRHGMGNWPEVALHLNAAMGGKPNHVARTPNQCSFRYSKSLCPTIKRGKWTKEEDEALRKGVAAFGRTWTKVQEYVQGRTDAQCRERWSNMLDPSLKIGPWDEEEDKILLDAASQKLPWSKISALLPGRTDSRCAKRYQMLIKLRESSLPPTEEEQAQVSKRGKKRKVTRQSKKSPTEGGEAFVASGTIDEGPSDSSPAISSIASDALKTKPRPRVQPKPKGKTQIAETGGDTLETEGRRLGAGTGEGSPAHGGEIAVSQSKDKSVEKGDTTGAVVVVADGDKGANTSVKQPRRSTRNSKQK</sequence>
<dbReference type="FunFam" id="1.10.10.60:FF:000016">
    <property type="entry name" value="Transcriptional activator Myb isoform A"/>
    <property type="match status" value="1"/>
</dbReference>
<dbReference type="PANTHER" id="PTHR46621">
    <property type="entry name" value="SNRNA-ACTIVATING PROTEIN COMPLEX SUBUNIT 4"/>
    <property type="match status" value="1"/>
</dbReference>
<dbReference type="InterPro" id="IPR001005">
    <property type="entry name" value="SANT/Myb"/>
</dbReference>
<dbReference type="GO" id="GO:0000978">
    <property type="term" value="F:RNA polymerase II cis-regulatory region sequence-specific DNA binding"/>
    <property type="evidence" value="ECO:0007669"/>
    <property type="project" value="TreeGrafter"/>
</dbReference>
<dbReference type="PANTHER" id="PTHR46621:SF1">
    <property type="entry name" value="SNRNA-ACTIVATING PROTEIN COMPLEX SUBUNIT 4"/>
    <property type="match status" value="1"/>
</dbReference>
<dbReference type="AlphaFoldDB" id="A0A8H3DTS1"/>
<feature type="region of interest" description="Disordered" evidence="6">
    <location>
        <begin position="262"/>
        <end position="284"/>
    </location>
</feature>
<feature type="domain" description="HTH myb-type" evidence="9">
    <location>
        <begin position="342"/>
        <end position="395"/>
    </location>
</feature>
<keyword evidence="2" id="KW-0238">DNA-binding</keyword>
<feature type="coiled-coil region" evidence="5">
    <location>
        <begin position="16"/>
        <end position="50"/>
    </location>
</feature>
<feature type="domain" description="Myb-like" evidence="7">
    <location>
        <begin position="341"/>
        <end position="391"/>
    </location>
</feature>
<evidence type="ECO:0000256" key="3">
    <source>
        <dbReference type="ARBA" id="ARBA00023163"/>
    </source>
</evidence>
<feature type="domain" description="SANT" evidence="8">
    <location>
        <begin position="348"/>
        <end position="385"/>
    </location>
</feature>
<dbReference type="Proteomes" id="UP000663827">
    <property type="component" value="Unassembled WGS sequence"/>
</dbReference>
<feature type="domain" description="Myb-like" evidence="7">
    <location>
        <begin position="392"/>
        <end position="441"/>
    </location>
</feature>
<evidence type="ECO:0000256" key="1">
    <source>
        <dbReference type="ARBA" id="ARBA00023015"/>
    </source>
</evidence>
<dbReference type="InterPro" id="IPR017884">
    <property type="entry name" value="SANT_dom"/>
</dbReference>
<dbReference type="Pfam" id="PF00249">
    <property type="entry name" value="Myb_DNA-binding"/>
    <property type="match status" value="1"/>
</dbReference>
<feature type="compositionally biased region" description="Basic and acidic residues" evidence="6">
    <location>
        <begin position="265"/>
        <end position="282"/>
    </location>
</feature>
<feature type="region of interest" description="Disordered" evidence="6">
    <location>
        <begin position="448"/>
        <end position="601"/>
    </location>
</feature>
<dbReference type="GO" id="GO:0042796">
    <property type="term" value="P:snRNA transcription by RNA polymerase III"/>
    <property type="evidence" value="ECO:0007669"/>
    <property type="project" value="TreeGrafter"/>
</dbReference>
<keyword evidence="3" id="KW-0804">Transcription</keyword>
<evidence type="ECO:0000256" key="2">
    <source>
        <dbReference type="ARBA" id="ARBA00023125"/>
    </source>
</evidence>
<dbReference type="Pfam" id="PF13921">
    <property type="entry name" value="Myb_DNA-bind_6"/>
    <property type="match status" value="1"/>
</dbReference>
<protein>
    <submittedName>
        <fullName evidence="10">Uncharacterized protein</fullName>
    </submittedName>
</protein>
<dbReference type="InterPro" id="IPR051575">
    <property type="entry name" value="Myb-like_DNA-bd"/>
</dbReference>
<evidence type="ECO:0000256" key="4">
    <source>
        <dbReference type="ARBA" id="ARBA00023242"/>
    </source>
</evidence>
<dbReference type="CDD" id="cd00167">
    <property type="entry name" value="SANT"/>
    <property type="match status" value="2"/>
</dbReference>
<accession>A0A8H3DTS1</accession>
<name>A0A8H3DTS1_9AGAM</name>